<gene>
    <name evidence="1" type="ORF">B0I32_13745</name>
</gene>
<protein>
    <submittedName>
        <fullName evidence="1">Uncharacterized protein</fullName>
    </submittedName>
</protein>
<reference evidence="1 2" key="1">
    <citation type="submission" date="2018-03" db="EMBL/GenBank/DDBJ databases">
        <title>Genomic Encyclopedia of Type Strains, Phase III (KMG-III): the genomes of soil and plant-associated and newly described type strains.</title>
        <authorList>
            <person name="Whitman W."/>
        </authorList>
    </citation>
    <scope>NUCLEOTIDE SEQUENCE [LARGE SCALE GENOMIC DNA]</scope>
    <source>
        <strain evidence="1 2">CGMCC 4.7104</strain>
    </source>
</reference>
<organism evidence="1 2">
    <name type="scientific">Nonomuraea fuscirosea</name>
    <dbReference type="NCBI Taxonomy" id="1291556"/>
    <lineage>
        <taxon>Bacteria</taxon>
        <taxon>Bacillati</taxon>
        <taxon>Actinomycetota</taxon>
        <taxon>Actinomycetes</taxon>
        <taxon>Streptosporangiales</taxon>
        <taxon>Streptosporangiaceae</taxon>
        <taxon>Nonomuraea</taxon>
    </lineage>
</organism>
<proteinExistence type="predicted"/>
<dbReference type="Proteomes" id="UP000238312">
    <property type="component" value="Unassembled WGS sequence"/>
</dbReference>
<accession>A0A2T0M1Y1</accession>
<name>A0A2T0M1Y1_9ACTN</name>
<sequence>MRTKIVLGCADGKDNKQSLSSCGCGLQVAAVPAADGLIDEACPGRPPSMSVVQVERVVVATLEETPAGAMHWIARLDDVPQRIVGVDHRPQLAGV</sequence>
<evidence type="ECO:0000313" key="2">
    <source>
        <dbReference type="Proteomes" id="UP000238312"/>
    </source>
</evidence>
<dbReference type="EMBL" id="PVNG01000037">
    <property type="protein sequence ID" value="PRX50758.1"/>
    <property type="molecule type" value="Genomic_DNA"/>
</dbReference>
<dbReference type="OrthoDB" id="2375382at2"/>
<dbReference type="AlphaFoldDB" id="A0A2T0M1Y1"/>
<keyword evidence="2" id="KW-1185">Reference proteome</keyword>
<evidence type="ECO:0000313" key="1">
    <source>
        <dbReference type="EMBL" id="PRX50758.1"/>
    </source>
</evidence>
<dbReference type="RefSeq" id="WP_146178648.1">
    <property type="nucleotide sequence ID" value="NZ_PVNG01000037.1"/>
</dbReference>
<comment type="caution">
    <text evidence="1">The sequence shown here is derived from an EMBL/GenBank/DDBJ whole genome shotgun (WGS) entry which is preliminary data.</text>
</comment>